<dbReference type="KEGG" id="kmn:HW532_03185"/>
<accession>A0A7S8HAP3</accession>
<evidence type="ECO:0000313" key="3">
    <source>
        <dbReference type="Proteomes" id="UP000593594"/>
    </source>
</evidence>
<protein>
    <recommendedName>
        <fullName evidence="4">Porin</fullName>
    </recommendedName>
</protein>
<dbReference type="InterPro" id="IPR045748">
    <property type="entry name" value="DcaP"/>
</dbReference>
<dbReference type="SUPFAM" id="SSF56935">
    <property type="entry name" value="Porins"/>
    <property type="match status" value="1"/>
</dbReference>
<dbReference type="AlphaFoldDB" id="A0A7S8HAP3"/>
<name>A0A7S8HAP3_9HYPH</name>
<dbReference type="EMBL" id="CP058214">
    <property type="protein sequence ID" value="QPC41802.1"/>
    <property type="molecule type" value="Genomic_DNA"/>
</dbReference>
<organism evidence="2 3">
    <name type="scientific">Kaustia mangrovi</name>
    <dbReference type="NCBI Taxonomy" id="2593653"/>
    <lineage>
        <taxon>Bacteria</taxon>
        <taxon>Pseudomonadati</taxon>
        <taxon>Pseudomonadota</taxon>
        <taxon>Alphaproteobacteria</taxon>
        <taxon>Hyphomicrobiales</taxon>
        <taxon>Parvibaculaceae</taxon>
        <taxon>Kaustia</taxon>
    </lineage>
</organism>
<feature type="chain" id="PRO_5032354715" description="Porin" evidence="1">
    <location>
        <begin position="27"/>
        <end position="493"/>
    </location>
</feature>
<reference evidence="2 3" key="1">
    <citation type="submission" date="2020-06" db="EMBL/GenBank/DDBJ databases">
        <title>Genome sequence of 2 isolates from Red Sea Mangroves.</title>
        <authorList>
            <person name="Sefrji F."/>
            <person name="Michoud G."/>
            <person name="Merlino G."/>
            <person name="Daffonchio D."/>
        </authorList>
    </citation>
    <scope>NUCLEOTIDE SEQUENCE [LARGE SCALE GENOMIC DNA]</scope>
    <source>
        <strain evidence="2 3">R1DC25</strain>
    </source>
</reference>
<evidence type="ECO:0000256" key="1">
    <source>
        <dbReference type="SAM" id="SignalP"/>
    </source>
</evidence>
<evidence type="ECO:0008006" key="4">
    <source>
        <dbReference type="Google" id="ProtNLM"/>
    </source>
</evidence>
<keyword evidence="3" id="KW-1185">Reference proteome</keyword>
<gene>
    <name evidence="2" type="ORF">HW532_03185</name>
</gene>
<sequence length="493" mass="53104">MRETRWLRRALLAGAAIITTTGAAGADELAALKAQLEALQARVNQIEAQPAVPAMPEGASWVTFTRGTEATAGWNTSRVGDAIPTDRGFTIAITPTADLPAPVHEVTVSGYVKGDVIYDFDQDLGNAFSYSIIDDTNQRQDHIRLHAQQSRFRIKSRSDTSIGQIRTLIEGDFFGGENGGNFRVRHAWGEWDITPNLTFGVGQYWRNFMSLITGIPTVDFNGPVGLIATSRNAQVRLTYHSGPMEVAVSIEDPTGDGDSGDLYEQPTVTGTLSHAPNASDNLPDLNARIQYDLPGGHQILASGMLRNFHTDGDLGGDNDSALGWAVQGAANINLGDIAVLSTSVMYGDGIGNYLFGAAYTNSSGKANGIGAYVDPTGHIATIAGLGVFAGLTFNVTEATSLNVGWGWTKMDKGDVSDAMSNVTSGSMNSEIMSVHGNVMWQPVREMRLGWEVIWAQRKYLQGHLDTTTNPFSAYHTKETADAVRAQFGAWFFF</sequence>
<keyword evidence="1" id="KW-0732">Signal</keyword>
<proteinExistence type="predicted"/>
<dbReference type="Pfam" id="PF19577">
    <property type="entry name" value="DcaP"/>
    <property type="match status" value="1"/>
</dbReference>
<dbReference type="Proteomes" id="UP000593594">
    <property type="component" value="Chromosome"/>
</dbReference>
<evidence type="ECO:0000313" key="2">
    <source>
        <dbReference type="EMBL" id="QPC41802.1"/>
    </source>
</evidence>
<feature type="signal peptide" evidence="1">
    <location>
        <begin position="1"/>
        <end position="26"/>
    </location>
</feature>
<dbReference type="RefSeq" id="WP_213163029.1">
    <property type="nucleotide sequence ID" value="NZ_CP058214.1"/>
</dbReference>